<feature type="binding site" evidence="10">
    <location>
        <begin position="376"/>
        <end position="379"/>
    </location>
    <ligand>
        <name>GMP</name>
        <dbReference type="ChEBI" id="CHEBI:58115"/>
    </ligand>
</feature>
<keyword evidence="3 11" id="KW-0479">Metal-binding</keyword>
<dbReference type="GO" id="GO:0030145">
    <property type="term" value="F:manganese ion binding"/>
    <property type="evidence" value="ECO:0007669"/>
    <property type="project" value="TreeGrafter"/>
</dbReference>
<keyword evidence="4 10" id="KW-0547">Nucleotide-binding</keyword>
<evidence type="ECO:0000256" key="2">
    <source>
        <dbReference type="ARBA" id="ARBA00022598"/>
    </source>
</evidence>
<proteinExistence type="predicted"/>
<feature type="binding site" evidence="10">
    <location>
        <begin position="400"/>
        <end position="403"/>
    </location>
    <ligand>
        <name>GMP</name>
        <dbReference type="ChEBI" id="CHEBI:58115"/>
    </ligand>
</feature>
<dbReference type="InterPro" id="IPR052915">
    <property type="entry name" value="RtcB-like"/>
</dbReference>
<evidence type="ECO:0000256" key="4">
    <source>
        <dbReference type="ARBA" id="ARBA00022741"/>
    </source>
</evidence>
<evidence type="ECO:0000256" key="11">
    <source>
        <dbReference type="PIRSR" id="PIRSR601233-3"/>
    </source>
</evidence>
<keyword evidence="2" id="KW-0436">Ligase</keyword>
<sequence length="494" mass="54836">MLKRKDLDETPIFKTEDLRNAFYEALHEAYRVGKSDVELKKALKQLASALKPTKVLSGDLKEIFAVAAEKLEQSRANRINFCERKEKAPWKLWGTEKVEAKALEQMDDAVSLPISVGGALMPDAHQGYGLPIGGVLATKGAVIPYAVGVDIACRMRISILDVPCEEFERDRRRFGEVLLRETRFGVGIAFDPGMRVHEVMDDPLWKKPGVLKENFQKARSQLGTSGHGNHFVEFGKLTVEADIDEPTLKIKAGTYTALLSHSGSRGLGQHVANFYSELAAFLHPELPENLKRLSWLELDSEEGKDYWEAMELCGRYAAANHELIHKHVIAALGCGVLGYVENHHNFAWKEEFNGEEVIVHRKGATPAGEGKLGVVPGSMGTPGFIVRGKGNPESFNSCSHGAGRVMSRAAAYRNLKREDMKNFLRAREVTLIGGTLDESPEVYKDINKVIAGQTDLVDVLAKFEPKVVRMAEEKAQWTQRRNKKKAAGEAEVCM</sequence>
<feature type="binding site" evidence="11">
    <location>
        <position position="344"/>
    </location>
    <ligand>
        <name>Mn(2+)</name>
        <dbReference type="ChEBI" id="CHEBI:29035"/>
        <label>2</label>
    </ligand>
</feature>
<feature type="binding site" evidence="10">
    <location>
        <begin position="229"/>
        <end position="233"/>
    </location>
    <ligand>
        <name>GMP</name>
        <dbReference type="ChEBI" id="CHEBI:58115"/>
    </ligand>
</feature>
<dbReference type="InterPro" id="IPR036025">
    <property type="entry name" value="RtcB-like_sf"/>
</dbReference>
<dbReference type="GO" id="GO:0006396">
    <property type="term" value="P:RNA processing"/>
    <property type="evidence" value="ECO:0007669"/>
    <property type="project" value="InterPro"/>
</dbReference>
<comment type="catalytic activity">
    <reaction evidence="8">
        <text>a 3'-end 3'-phospho-ribonucleotide-RNA + a 5'-end dephospho-ribonucleoside-RNA + GTP = a ribonucleotidyl-ribonucleotide-RNA + GMP + diphosphate</text>
        <dbReference type="Rhea" id="RHEA:68076"/>
        <dbReference type="Rhea" id="RHEA-COMP:10463"/>
        <dbReference type="Rhea" id="RHEA-COMP:13936"/>
        <dbReference type="Rhea" id="RHEA-COMP:17355"/>
        <dbReference type="ChEBI" id="CHEBI:33019"/>
        <dbReference type="ChEBI" id="CHEBI:37565"/>
        <dbReference type="ChEBI" id="CHEBI:58115"/>
        <dbReference type="ChEBI" id="CHEBI:83062"/>
        <dbReference type="ChEBI" id="CHEBI:138284"/>
        <dbReference type="ChEBI" id="CHEBI:173118"/>
        <dbReference type="EC" id="6.5.1.8"/>
    </reaction>
</comment>
<keyword evidence="13" id="KW-1185">Reference proteome</keyword>
<evidence type="ECO:0000256" key="3">
    <source>
        <dbReference type="ARBA" id="ARBA00022723"/>
    </source>
</evidence>
<evidence type="ECO:0000256" key="5">
    <source>
        <dbReference type="ARBA" id="ARBA00022800"/>
    </source>
</evidence>
<dbReference type="GeneID" id="78362607"/>
<dbReference type="EC" id="6.5.1.8" evidence="1"/>
<keyword evidence="5" id="KW-0692">RNA repair</keyword>
<dbReference type="Pfam" id="PF01139">
    <property type="entry name" value="RtcB"/>
    <property type="match status" value="2"/>
</dbReference>
<dbReference type="GO" id="GO:0003909">
    <property type="term" value="F:DNA ligase activity"/>
    <property type="evidence" value="ECO:0007669"/>
    <property type="project" value="TreeGrafter"/>
</dbReference>
<dbReference type="SUPFAM" id="SSF103365">
    <property type="entry name" value="Hypothetical protein PH1602"/>
    <property type="match status" value="1"/>
</dbReference>
<dbReference type="GO" id="GO:0042245">
    <property type="term" value="P:RNA repair"/>
    <property type="evidence" value="ECO:0007669"/>
    <property type="project" value="UniProtKB-KW"/>
</dbReference>
<feature type="active site" description="GMP-histidine intermediate" evidence="9">
    <location>
        <position position="400"/>
    </location>
</feature>
<dbReference type="GO" id="GO:0170057">
    <property type="term" value="F:RNA ligase (GTP) activity"/>
    <property type="evidence" value="ECO:0007669"/>
    <property type="project" value="UniProtKB-EC"/>
</dbReference>
<dbReference type="PANTHER" id="PTHR43749:SF2">
    <property type="entry name" value="RNA-SPLICING LIGASE RTCB"/>
    <property type="match status" value="1"/>
</dbReference>
<name>A0A227KI13_9BURK</name>
<feature type="binding site" evidence="10">
    <location>
        <begin position="344"/>
        <end position="345"/>
    </location>
    <ligand>
        <name>GMP</name>
        <dbReference type="ChEBI" id="CHEBI:58115"/>
    </ligand>
</feature>
<gene>
    <name evidence="12" type="ORF">ADH67_07285</name>
</gene>
<feature type="binding site" evidence="11">
    <location>
        <position position="150"/>
    </location>
    <ligand>
        <name>Mn(2+)</name>
        <dbReference type="ChEBI" id="CHEBI:29035"/>
        <label>1</label>
    </ligand>
</feature>
<protein>
    <recommendedName>
        <fullName evidence="1">3'-phosphate/5'-hydroxy nucleic acid ligase</fullName>
        <ecNumber evidence="1">6.5.1.8</ecNumber>
    </recommendedName>
</protein>
<evidence type="ECO:0000256" key="9">
    <source>
        <dbReference type="PIRSR" id="PIRSR601233-1"/>
    </source>
</evidence>
<evidence type="ECO:0000256" key="10">
    <source>
        <dbReference type="PIRSR" id="PIRSR601233-2"/>
    </source>
</evidence>
<evidence type="ECO:0000256" key="6">
    <source>
        <dbReference type="ARBA" id="ARBA00023134"/>
    </source>
</evidence>
<keyword evidence="7 11" id="KW-0464">Manganese</keyword>
<dbReference type="Gene3D" id="3.90.1860.10">
    <property type="entry name" value="tRNA-splicing ligase RtcB"/>
    <property type="match status" value="1"/>
</dbReference>
<dbReference type="GO" id="GO:0006281">
    <property type="term" value="P:DNA repair"/>
    <property type="evidence" value="ECO:0007669"/>
    <property type="project" value="TreeGrafter"/>
</dbReference>
<dbReference type="InterPro" id="IPR001233">
    <property type="entry name" value="RtcB"/>
</dbReference>
<dbReference type="Proteomes" id="UP000214610">
    <property type="component" value="Unassembled WGS sequence"/>
</dbReference>
<evidence type="ECO:0000256" key="8">
    <source>
        <dbReference type="ARBA" id="ARBA00047746"/>
    </source>
</evidence>
<dbReference type="PANTHER" id="PTHR43749">
    <property type="entry name" value="RNA-SPLICING LIGASE RTCB"/>
    <property type="match status" value="1"/>
</dbReference>
<evidence type="ECO:0000256" key="7">
    <source>
        <dbReference type="ARBA" id="ARBA00023211"/>
    </source>
</evidence>
<accession>A0A227KI13</accession>
<comment type="caution">
    <text evidence="12">The sequence shown here is derived from an EMBL/GenBank/DDBJ whole genome shotgun (WGS) entry which is preliminary data.</text>
</comment>
<organism evidence="12 13">
    <name type="scientific">Turicimonas muris</name>
    <dbReference type="NCBI Taxonomy" id="1796652"/>
    <lineage>
        <taxon>Bacteria</taxon>
        <taxon>Pseudomonadati</taxon>
        <taxon>Pseudomonadota</taxon>
        <taxon>Betaproteobacteria</taxon>
        <taxon>Burkholderiales</taxon>
        <taxon>Sutterellaceae</taxon>
        <taxon>Turicimonas</taxon>
    </lineage>
</organism>
<reference evidence="13" key="1">
    <citation type="submission" date="2017-05" db="EMBL/GenBank/DDBJ databases">
        <title>Improved OligoMM genomes.</title>
        <authorList>
            <person name="Garzetti D."/>
        </authorList>
    </citation>
    <scope>NUCLEOTIDE SEQUENCE [LARGE SCALE GENOMIC DNA]</scope>
    <source>
        <strain evidence="13">YL45</strain>
    </source>
</reference>
<dbReference type="AlphaFoldDB" id="A0A227KI13"/>
<dbReference type="GO" id="GO:0005525">
    <property type="term" value="F:GTP binding"/>
    <property type="evidence" value="ECO:0007669"/>
    <property type="project" value="UniProtKB-KW"/>
</dbReference>
<dbReference type="EMBL" id="NHMP01000004">
    <property type="protein sequence ID" value="OXE47591.1"/>
    <property type="molecule type" value="Genomic_DNA"/>
</dbReference>
<evidence type="ECO:0000313" key="13">
    <source>
        <dbReference type="Proteomes" id="UP000214610"/>
    </source>
</evidence>
<feature type="binding site" evidence="11">
    <location>
        <position position="261"/>
    </location>
    <ligand>
        <name>Mn(2+)</name>
        <dbReference type="ChEBI" id="CHEBI:29035"/>
        <label>2</label>
    </ligand>
</feature>
<feature type="binding site" evidence="11">
    <location>
        <position position="230"/>
    </location>
    <ligand>
        <name>Mn(2+)</name>
        <dbReference type="ChEBI" id="CHEBI:29035"/>
        <label>1</label>
    </ligand>
</feature>
<comment type="cofactor">
    <cofactor evidence="11">
        <name>Mn(2+)</name>
        <dbReference type="ChEBI" id="CHEBI:29035"/>
    </cofactor>
    <text evidence="11">Binds 2 manganese ions per subunit.</text>
</comment>
<evidence type="ECO:0000313" key="12">
    <source>
        <dbReference type="EMBL" id="OXE47591.1"/>
    </source>
</evidence>
<evidence type="ECO:0000256" key="1">
    <source>
        <dbReference type="ARBA" id="ARBA00012726"/>
    </source>
</evidence>
<dbReference type="RefSeq" id="WP_066594964.1">
    <property type="nucleotide sequence ID" value="NZ_CAJTBZ010000012.1"/>
</dbReference>
<keyword evidence="6 10" id="KW-0342">GTP-binding</keyword>